<evidence type="ECO:0000256" key="4">
    <source>
        <dbReference type="SAM" id="SignalP"/>
    </source>
</evidence>
<name>A0ABU0I746_9HYPH</name>
<evidence type="ECO:0000256" key="3">
    <source>
        <dbReference type="ARBA" id="ARBA00022970"/>
    </source>
</evidence>
<sequence>MRKGAWLGAMMIAAGLGPTAPARAQLSGDGVKVGVLTDQSSIYSDIAGKGSAVAAKLAIEDFGKTVLGRPIELVTANHQAKVDIGSGLAKEMFTRDGVDVIVDISHSAVSLAVQEVARDANKLVMHVGSAHADLYGSACSPNGVLWLYDTYTLANGMSRALIKEGGDTWFFVTADYAFGHSMQAQMTRIVGELGGKVLGSVRHPINSSDFSSFLLQAQASGAKVIGLANVAGDTANAIKQAGEFGLTQGGQKLAALIFYIQTAKAIGPELGQGLQFLTGYYWDRDEASRAFAQRFQAQMDGAMPSQIQAGTYSATLHYLRSVAAAGTDEPAAVMKAMRAAPVNDFFAEGATLRPDGRLMKDLYLAEMKKPSEVKGPWDLLKIVRRLPAADIIRPVDQGGCKMAER</sequence>
<keyword evidence="7" id="KW-1185">Reference proteome</keyword>
<evidence type="ECO:0000259" key="5">
    <source>
        <dbReference type="Pfam" id="PF13458"/>
    </source>
</evidence>
<dbReference type="SUPFAM" id="SSF53822">
    <property type="entry name" value="Periplasmic binding protein-like I"/>
    <property type="match status" value="1"/>
</dbReference>
<feature type="chain" id="PRO_5046824412" evidence="4">
    <location>
        <begin position="25"/>
        <end position="405"/>
    </location>
</feature>
<dbReference type="Pfam" id="PF13458">
    <property type="entry name" value="Peripla_BP_6"/>
    <property type="match status" value="1"/>
</dbReference>
<evidence type="ECO:0000313" key="6">
    <source>
        <dbReference type="EMBL" id="MDQ0449848.1"/>
    </source>
</evidence>
<reference evidence="6 7" key="1">
    <citation type="submission" date="2023-07" db="EMBL/GenBank/DDBJ databases">
        <title>Genomic Encyclopedia of Type Strains, Phase IV (KMG-IV): sequencing the most valuable type-strain genomes for metagenomic binning, comparative biology and taxonomic classification.</title>
        <authorList>
            <person name="Goeker M."/>
        </authorList>
    </citation>
    <scope>NUCLEOTIDE SEQUENCE [LARGE SCALE GENOMIC DNA]</scope>
    <source>
        <strain evidence="6 7">DSM 19013</strain>
    </source>
</reference>
<dbReference type="PANTHER" id="PTHR30483:SF6">
    <property type="entry name" value="PERIPLASMIC BINDING PROTEIN OF ABC TRANSPORTER FOR NATURAL AMINO ACIDS"/>
    <property type="match status" value="1"/>
</dbReference>
<dbReference type="InterPro" id="IPR028082">
    <property type="entry name" value="Peripla_BP_I"/>
</dbReference>
<dbReference type="InterPro" id="IPR028081">
    <property type="entry name" value="Leu-bd"/>
</dbReference>
<keyword evidence="2 4" id="KW-0732">Signal</keyword>
<dbReference type="PANTHER" id="PTHR30483">
    <property type="entry name" value="LEUCINE-SPECIFIC-BINDING PROTEIN"/>
    <property type="match status" value="1"/>
</dbReference>
<keyword evidence="3" id="KW-0813">Transport</keyword>
<dbReference type="RefSeq" id="WP_238206353.1">
    <property type="nucleotide sequence ID" value="NZ_BPQE01000026.1"/>
</dbReference>
<organism evidence="6 7">
    <name type="scientific">Methylobacterium aerolatum</name>
    <dbReference type="NCBI Taxonomy" id="418708"/>
    <lineage>
        <taxon>Bacteria</taxon>
        <taxon>Pseudomonadati</taxon>
        <taxon>Pseudomonadota</taxon>
        <taxon>Alphaproteobacteria</taxon>
        <taxon>Hyphomicrobiales</taxon>
        <taxon>Methylobacteriaceae</taxon>
        <taxon>Methylobacterium</taxon>
    </lineage>
</organism>
<dbReference type="Gene3D" id="3.40.50.2300">
    <property type="match status" value="2"/>
</dbReference>
<proteinExistence type="inferred from homology"/>
<evidence type="ECO:0000313" key="7">
    <source>
        <dbReference type="Proteomes" id="UP001231124"/>
    </source>
</evidence>
<comment type="caution">
    <text evidence="6">The sequence shown here is derived from an EMBL/GenBank/DDBJ whole genome shotgun (WGS) entry which is preliminary data.</text>
</comment>
<evidence type="ECO:0000256" key="1">
    <source>
        <dbReference type="ARBA" id="ARBA00010062"/>
    </source>
</evidence>
<dbReference type="EMBL" id="JAUSVP010000018">
    <property type="protein sequence ID" value="MDQ0449848.1"/>
    <property type="molecule type" value="Genomic_DNA"/>
</dbReference>
<dbReference type="InterPro" id="IPR051010">
    <property type="entry name" value="BCAA_transport"/>
</dbReference>
<comment type="similarity">
    <text evidence="1">Belongs to the leucine-binding protein family.</text>
</comment>
<accession>A0ABU0I746</accession>
<dbReference type="CDD" id="cd06327">
    <property type="entry name" value="PBP1_SBP-like"/>
    <property type="match status" value="1"/>
</dbReference>
<feature type="signal peptide" evidence="4">
    <location>
        <begin position="1"/>
        <end position="24"/>
    </location>
</feature>
<dbReference type="Proteomes" id="UP001231124">
    <property type="component" value="Unassembled WGS sequence"/>
</dbReference>
<feature type="domain" description="Leucine-binding protein" evidence="5">
    <location>
        <begin position="31"/>
        <end position="368"/>
    </location>
</feature>
<gene>
    <name evidence="6" type="ORF">QO012_004371</name>
</gene>
<evidence type="ECO:0000256" key="2">
    <source>
        <dbReference type="ARBA" id="ARBA00022729"/>
    </source>
</evidence>
<keyword evidence="3" id="KW-0029">Amino-acid transport</keyword>
<protein>
    <submittedName>
        <fullName evidence="6">Branched-chain amino acid transport system substrate-binding protein</fullName>
    </submittedName>
</protein>